<dbReference type="OrthoDB" id="486106at2"/>
<dbReference type="EMBL" id="CP003597">
    <property type="protein sequence ID" value="AFY89356.1"/>
    <property type="molecule type" value="Genomic_DNA"/>
</dbReference>
<organism evidence="2 3">
    <name type="scientific">Chroococcidiopsis thermalis (strain PCC 7203)</name>
    <dbReference type="NCBI Taxonomy" id="251229"/>
    <lineage>
        <taxon>Bacteria</taxon>
        <taxon>Bacillati</taxon>
        <taxon>Cyanobacteriota</taxon>
        <taxon>Cyanophyceae</taxon>
        <taxon>Chroococcidiopsidales</taxon>
        <taxon>Chroococcidiopsidaceae</taxon>
        <taxon>Chroococcidiopsis</taxon>
    </lineage>
</organism>
<evidence type="ECO:0000313" key="2">
    <source>
        <dbReference type="EMBL" id="AFY89356.1"/>
    </source>
</evidence>
<evidence type="ECO:0000313" key="3">
    <source>
        <dbReference type="Proteomes" id="UP000010384"/>
    </source>
</evidence>
<reference evidence="2 3" key="1">
    <citation type="submission" date="2012-06" db="EMBL/GenBank/DDBJ databases">
        <title>Finished chromosome of genome of Chroococcidiopsis thermalis PCC 7203.</title>
        <authorList>
            <consortium name="US DOE Joint Genome Institute"/>
            <person name="Gugger M."/>
            <person name="Coursin T."/>
            <person name="Rippka R."/>
            <person name="Tandeau De Marsac N."/>
            <person name="Huntemann M."/>
            <person name="Wei C.-L."/>
            <person name="Han J."/>
            <person name="Detter J.C."/>
            <person name="Han C."/>
            <person name="Tapia R."/>
            <person name="Davenport K."/>
            <person name="Daligault H."/>
            <person name="Erkkila T."/>
            <person name="Gu W."/>
            <person name="Munk A.C.C."/>
            <person name="Teshima H."/>
            <person name="Xu Y."/>
            <person name="Chain P."/>
            <person name="Chen A."/>
            <person name="Krypides N."/>
            <person name="Mavromatis K."/>
            <person name="Markowitz V."/>
            <person name="Szeto E."/>
            <person name="Ivanova N."/>
            <person name="Mikhailova N."/>
            <person name="Ovchinnikova G."/>
            <person name="Pagani I."/>
            <person name="Pati A."/>
            <person name="Goodwin L."/>
            <person name="Peters L."/>
            <person name="Pitluck S."/>
            <person name="Woyke T."/>
            <person name="Kerfeld C."/>
        </authorList>
    </citation>
    <scope>NUCLEOTIDE SEQUENCE [LARGE SCALE GENOMIC DNA]</scope>
    <source>
        <strain evidence="2 3">PCC 7203</strain>
    </source>
</reference>
<dbReference type="HOGENOM" id="CLU_152442_0_0_3"/>
<dbReference type="RefSeq" id="WP_015155899.1">
    <property type="nucleotide sequence ID" value="NC_019695.1"/>
</dbReference>
<protein>
    <submittedName>
        <fullName evidence="2">Uncharacterized protein</fullName>
    </submittedName>
</protein>
<keyword evidence="3" id="KW-1185">Reference proteome</keyword>
<dbReference type="KEGG" id="cthe:Chro_3947"/>
<name>K9U4L8_CHRTP</name>
<sequence>MTKPESAKQGEGSTEQVNFSFRCQPKRDSKYGVLLSYINEDSAQLTRRERVLNALAAFWLPFAYHHQGEISVEELQRLARSSIYQLQLHVQYLRDTFELSNTEPPAYALNTKPVRNSSRPAAENYVEEDDDCETETDIVSSWH</sequence>
<dbReference type="Proteomes" id="UP000010384">
    <property type="component" value="Chromosome"/>
</dbReference>
<dbReference type="STRING" id="251229.Chro_3947"/>
<dbReference type="InParanoid" id="K9U4L8"/>
<feature type="region of interest" description="Disordered" evidence="1">
    <location>
        <begin position="120"/>
        <end position="143"/>
    </location>
</feature>
<accession>K9U4L8</accession>
<evidence type="ECO:0000256" key="1">
    <source>
        <dbReference type="SAM" id="MobiDB-lite"/>
    </source>
</evidence>
<feature type="compositionally biased region" description="Acidic residues" evidence="1">
    <location>
        <begin position="125"/>
        <end position="136"/>
    </location>
</feature>
<gene>
    <name evidence="2" type="ORF">Chro_3947</name>
</gene>
<proteinExistence type="predicted"/>
<dbReference type="eggNOG" id="ENOG5033GS6">
    <property type="taxonomic scope" value="Bacteria"/>
</dbReference>
<dbReference type="AlphaFoldDB" id="K9U4L8"/>